<feature type="compositionally biased region" description="Low complexity" evidence="1">
    <location>
        <begin position="164"/>
        <end position="186"/>
    </location>
</feature>
<reference evidence="2 3" key="1">
    <citation type="submission" date="2018-09" db="EMBL/GenBank/DDBJ databases">
        <authorList>
            <person name="Zhu H."/>
        </authorList>
    </citation>
    <scope>NUCLEOTIDE SEQUENCE [LARGE SCALE GENOMIC DNA]</scope>
    <source>
        <strain evidence="2 3">K2W22B-5</strain>
    </source>
</reference>
<dbReference type="PANTHER" id="PTHR35850:SF1">
    <property type="entry name" value="TYPE VI SECRETION SYSTEM SHEATH PROTEIN TSSB1"/>
    <property type="match status" value="1"/>
</dbReference>
<evidence type="ECO:0000313" key="3">
    <source>
        <dbReference type="Proteomes" id="UP000283458"/>
    </source>
</evidence>
<evidence type="ECO:0000313" key="2">
    <source>
        <dbReference type="EMBL" id="RJF80873.1"/>
    </source>
</evidence>
<dbReference type="PIRSF" id="PIRSF028301">
    <property type="entry name" value="UCP028301"/>
    <property type="match status" value="1"/>
</dbReference>
<dbReference type="PANTHER" id="PTHR35850">
    <property type="entry name" value="CYTOPLASMIC PROTEIN-RELATED"/>
    <property type="match status" value="1"/>
</dbReference>
<dbReference type="Proteomes" id="UP000283458">
    <property type="component" value="Unassembled WGS sequence"/>
</dbReference>
<comment type="caution">
    <text evidence="2">The sequence shown here is derived from an EMBL/GenBank/DDBJ whole genome shotgun (WGS) entry which is preliminary data.</text>
</comment>
<sequence>MAESTQHKLSRVRPPRVQITYDVEIGDAIEKKELPYIVGIMSDLSGKPAEALPPVKDRKFVEVDRDNFQDVLSSINPRVAFRVPNRLQPGSADSLNVELRFKHLDDFGPVEVIKQVPALKRLFEARSRLRDLLTKLDGNDDLDALLKSVMASTEELAALKTQLAGPTKASPAAPAAAEPPADPAAE</sequence>
<gene>
    <name evidence="2" type="primary">tssB</name>
    <name evidence="2" type="ORF">D3877_11560</name>
</gene>
<evidence type="ECO:0000256" key="1">
    <source>
        <dbReference type="SAM" id="MobiDB-lite"/>
    </source>
</evidence>
<dbReference type="Pfam" id="PF05591">
    <property type="entry name" value="T6SS_VipA"/>
    <property type="match status" value="1"/>
</dbReference>
<name>A0A418VUQ8_9PROT</name>
<dbReference type="RefSeq" id="WP_119830962.1">
    <property type="nucleotide sequence ID" value="NZ_QYUL01000002.1"/>
</dbReference>
<dbReference type="InterPro" id="IPR008312">
    <property type="entry name" value="T6SS_TssB1"/>
</dbReference>
<proteinExistence type="predicted"/>
<keyword evidence="3" id="KW-1185">Reference proteome</keyword>
<accession>A0A418VUQ8</accession>
<dbReference type="EMBL" id="QYUL01000002">
    <property type="protein sequence ID" value="RJF80873.1"/>
    <property type="molecule type" value="Genomic_DNA"/>
</dbReference>
<dbReference type="OrthoDB" id="9789942at2"/>
<protein>
    <submittedName>
        <fullName evidence="2">Type VI secretion system contractile sheath small subunit</fullName>
    </submittedName>
</protein>
<organism evidence="2 3">
    <name type="scientific">Azospirillum cavernae</name>
    <dbReference type="NCBI Taxonomy" id="2320860"/>
    <lineage>
        <taxon>Bacteria</taxon>
        <taxon>Pseudomonadati</taxon>
        <taxon>Pseudomonadota</taxon>
        <taxon>Alphaproteobacteria</taxon>
        <taxon>Rhodospirillales</taxon>
        <taxon>Azospirillaceae</taxon>
        <taxon>Azospirillum</taxon>
    </lineage>
</organism>
<dbReference type="AlphaFoldDB" id="A0A418VUQ8"/>
<dbReference type="NCBIfam" id="TIGR03358">
    <property type="entry name" value="VI_chp_5"/>
    <property type="match status" value="1"/>
</dbReference>
<feature type="region of interest" description="Disordered" evidence="1">
    <location>
        <begin position="162"/>
        <end position="186"/>
    </location>
</feature>